<name>G7JNW6_MEDTR</name>
<dbReference type="EMBL" id="CM001220">
    <property type="protein sequence ID" value="AES91973.2"/>
    <property type="molecule type" value="Genomic_DNA"/>
</dbReference>
<accession>G7JNW6</accession>
<evidence type="ECO:0000313" key="2">
    <source>
        <dbReference type="EnsemblPlants" id="AES91973"/>
    </source>
</evidence>
<dbReference type="HOGENOM" id="CLU_1637910_0_0_1"/>
<dbReference type="PANTHER" id="PTHR27003:SF460">
    <property type="entry name" value="RECEPTOR-LIKE PROTEIN KINASE FERONIA"/>
    <property type="match status" value="1"/>
</dbReference>
<dbReference type="InterPro" id="IPR045272">
    <property type="entry name" value="ANXUR1/2-like"/>
</dbReference>
<reference evidence="2" key="3">
    <citation type="submission" date="2015-04" db="UniProtKB">
        <authorList>
            <consortium name="EnsemblPlants"/>
        </authorList>
    </citation>
    <scope>IDENTIFICATION</scope>
    <source>
        <strain evidence="2">cv. Jemalong A17</strain>
    </source>
</reference>
<organism evidence="1 3">
    <name type="scientific">Medicago truncatula</name>
    <name type="common">Barrel medic</name>
    <name type="synonym">Medicago tribuloides</name>
    <dbReference type="NCBI Taxonomy" id="3880"/>
    <lineage>
        <taxon>Eukaryota</taxon>
        <taxon>Viridiplantae</taxon>
        <taxon>Streptophyta</taxon>
        <taxon>Embryophyta</taxon>
        <taxon>Tracheophyta</taxon>
        <taxon>Spermatophyta</taxon>
        <taxon>Magnoliopsida</taxon>
        <taxon>eudicotyledons</taxon>
        <taxon>Gunneridae</taxon>
        <taxon>Pentapetalae</taxon>
        <taxon>rosids</taxon>
        <taxon>fabids</taxon>
        <taxon>Fabales</taxon>
        <taxon>Fabaceae</taxon>
        <taxon>Papilionoideae</taxon>
        <taxon>50 kb inversion clade</taxon>
        <taxon>NPAAA clade</taxon>
        <taxon>Hologalegina</taxon>
        <taxon>IRL clade</taxon>
        <taxon>Trifolieae</taxon>
        <taxon>Medicago</taxon>
    </lineage>
</organism>
<dbReference type="eggNOG" id="KOG1187">
    <property type="taxonomic scope" value="Eukaryota"/>
</dbReference>
<dbReference type="InterPro" id="IPR011009">
    <property type="entry name" value="Kinase-like_dom_sf"/>
</dbReference>
<gene>
    <name evidence="1" type="ordered locus">MTR_4g122100</name>
</gene>
<evidence type="ECO:0000313" key="1">
    <source>
        <dbReference type="EMBL" id="AES91973.2"/>
    </source>
</evidence>
<dbReference type="EnsemblPlants" id="AES91973">
    <property type="protein sequence ID" value="AES91973"/>
    <property type="gene ID" value="MTR_4g122100"/>
</dbReference>
<dbReference type="AlphaFoldDB" id="G7JNW6"/>
<proteinExistence type="predicted"/>
<keyword evidence="1" id="KW-0418">Kinase</keyword>
<reference evidence="1 3" key="2">
    <citation type="journal article" date="2014" name="BMC Genomics">
        <title>An improved genome release (version Mt4.0) for the model legume Medicago truncatula.</title>
        <authorList>
            <person name="Tang H."/>
            <person name="Krishnakumar V."/>
            <person name="Bidwell S."/>
            <person name="Rosen B."/>
            <person name="Chan A."/>
            <person name="Zhou S."/>
            <person name="Gentzbittel L."/>
            <person name="Childs K.L."/>
            <person name="Yandell M."/>
            <person name="Gundlach H."/>
            <person name="Mayer K.F."/>
            <person name="Schwartz D.C."/>
            <person name="Town C.D."/>
        </authorList>
    </citation>
    <scope>GENOME REANNOTATION</scope>
    <source>
        <strain evidence="2 3">cv. Jemalong A17</strain>
    </source>
</reference>
<dbReference type="PaxDb" id="3880-AES91973"/>
<dbReference type="SUPFAM" id="SSF56112">
    <property type="entry name" value="Protein kinase-like (PK-like)"/>
    <property type="match status" value="1"/>
</dbReference>
<reference evidence="1 3" key="1">
    <citation type="journal article" date="2011" name="Nature">
        <title>The Medicago genome provides insight into the evolution of rhizobial symbioses.</title>
        <authorList>
            <person name="Young N.D."/>
            <person name="Debelle F."/>
            <person name="Oldroyd G.E."/>
            <person name="Geurts R."/>
            <person name="Cannon S.B."/>
            <person name="Udvardi M.K."/>
            <person name="Benedito V.A."/>
            <person name="Mayer K.F."/>
            <person name="Gouzy J."/>
            <person name="Schoof H."/>
            <person name="Van de Peer Y."/>
            <person name="Proost S."/>
            <person name="Cook D.R."/>
            <person name="Meyers B.C."/>
            <person name="Spannagl M."/>
            <person name="Cheung F."/>
            <person name="De Mita S."/>
            <person name="Krishnakumar V."/>
            <person name="Gundlach H."/>
            <person name="Zhou S."/>
            <person name="Mudge J."/>
            <person name="Bharti A.K."/>
            <person name="Murray J.D."/>
            <person name="Naoumkina M.A."/>
            <person name="Rosen B."/>
            <person name="Silverstein K.A."/>
            <person name="Tang H."/>
            <person name="Rombauts S."/>
            <person name="Zhao P.X."/>
            <person name="Zhou P."/>
            <person name="Barbe V."/>
            <person name="Bardou P."/>
            <person name="Bechner M."/>
            <person name="Bellec A."/>
            <person name="Berger A."/>
            <person name="Berges H."/>
            <person name="Bidwell S."/>
            <person name="Bisseling T."/>
            <person name="Choisne N."/>
            <person name="Couloux A."/>
            <person name="Denny R."/>
            <person name="Deshpande S."/>
            <person name="Dai X."/>
            <person name="Doyle J.J."/>
            <person name="Dudez A.M."/>
            <person name="Farmer A.D."/>
            <person name="Fouteau S."/>
            <person name="Franken C."/>
            <person name="Gibelin C."/>
            <person name="Gish J."/>
            <person name="Goldstein S."/>
            <person name="Gonzalez A.J."/>
            <person name="Green P.J."/>
            <person name="Hallab A."/>
            <person name="Hartog M."/>
            <person name="Hua A."/>
            <person name="Humphray S.J."/>
            <person name="Jeong D.H."/>
            <person name="Jing Y."/>
            <person name="Jocker A."/>
            <person name="Kenton S.M."/>
            <person name="Kim D.J."/>
            <person name="Klee K."/>
            <person name="Lai H."/>
            <person name="Lang C."/>
            <person name="Lin S."/>
            <person name="Macmil S.L."/>
            <person name="Magdelenat G."/>
            <person name="Matthews L."/>
            <person name="McCorrison J."/>
            <person name="Monaghan E.L."/>
            <person name="Mun J.H."/>
            <person name="Najar F.Z."/>
            <person name="Nicholson C."/>
            <person name="Noirot C."/>
            <person name="O'Bleness M."/>
            <person name="Paule C.R."/>
            <person name="Poulain J."/>
            <person name="Prion F."/>
            <person name="Qin B."/>
            <person name="Qu C."/>
            <person name="Retzel E.F."/>
            <person name="Riddle C."/>
            <person name="Sallet E."/>
            <person name="Samain S."/>
            <person name="Samson N."/>
            <person name="Sanders I."/>
            <person name="Saurat O."/>
            <person name="Scarpelli C."/>
            <person name="Schiex T."/>
            <person name="Segurens B."/>
            <person name="Severin A.J."/>
            <person name="Sherrier D.J."/>
            <person name="Shi R."/>
            <person name="Sims S."/>
            <person name="Singer S.R."/>
            <person name="Sinharoy S."/>
            <person name="Sterck L."/>
            <person name="Viollet A."/>
            <person name="Wang B.B."/>
            <person name="Wang K."/>
            <person name="Wang M."/>
            <person name="Wang X."/>
            <person name="Warfsmann J."/>
            <person name="Weissenbach J."/>
            <person name="White D.D."/>
            <person name="White J.D."/>
            <person name="Wiley G.B."/>
            <person name="Wincker P."/>
            <person name="Xing Y."/>
            <person name="Yang L."/>
            <person name="Yao Z."/>
            <person name="Ying F."/>
            <person name="Zhai J."/>
            <person name="Zhou L."/>
            <person name="Zuber A."/>
            <person name="Denarie J."/>
            <person name="Dixon R.A."/>
            <person name="May G.D."/>
            <person name="Schwartz D.C."/>
            <person name="Rogers J."/>
            <person name="Quetier F."/>
            <person name="Town C.D."/>
            <person name="Roe B.A."/>
        </authorList>
    </citation>
    <scope>NUCLEOTIDE SEQUENCE [LARGE SCALE GENOMIC DNA]</scope>
    <source>
        <strain evidence="1">A17</strain>
        <strain evidence="2 3">cv. Jemalong A17</strain>
    </source>
</reference>
<protein>
    <submittedName>
        <fullName evidence="1">Kinase superfamily protein, putative</fullName>
    </submittedName>
</protein>
<keyword evidence="1" id="KW-0808">Transferase</keyword>
<dbReference type="GO" id="GO:0004714">
    <property type="term" value="F:transmembrane receptor protein tyrosine kinase activity"/>
    <property type="evidence" value="ECO:0007669"/>
    <property type="project" value="InterPro"/>
</dbReference>
<dbReference type="Gene3D" id="1.10.510.10">
    <property type="entry name" value="Transferase(Phosphotransferase) domain 1"/>
    <property type="match status" value="1"/>
</dbReference>
<evidence type="ECO:0000313" key="3">
    <source>
        <dbReference type="Proteomes" id="UP000002051"/>
    </source>
</evidence>
<dbReference type="PANTHER" id="PTHR27003">
    <property type="entry name" value="OS07G0166700 PROTEIN"/>
    <property type="match status" value="1"/>
</dbReference>
<keyword evidence="3" id="KW-1185">Reference proteome</keyword>
<dbReference type="STRING" id="3880.G7JNW6"/>
<accession>A0A0C3X6V1</accession>
<sequence length="162" mass="17916">MANGNGAVRENLYNSNKPPLPWKQRLEICIGAARRLDYLHTYRCKIHHQHSSESFSLPGVRLSENGFKLNLTHVSIMVKKNNVYSSAVVLIEVLCARSAIDPSLLKAQLQDEGKPAAGGKVYDAYVSHNAATLDIKEEILGIELDDSSSSHSFSQIVNSKRI</sequence>
<dbReference type="Proteomes" id="UP000002051">
    <property type="component" value="Chromosome 4"/>
</dbReference>